<evidence type="ECO:0000313" key="3">
    <source>
        <dbReference type="Proteomes" id="UP000324800"/>
    </source>
</evidence>
<accession>A0A5J4VK34</accession>
<protein>
    <submittedName>
        <fullName evidence="2">Uncharacterized protein</fullName>
    </submittedName>
</protein>
<keyword evidence="1" id="KW-1133">Transmembrane helix</keyword>
<gene>
    <name evidence="2" type="ORF">EZS28_021888</name>
</gene>
<sequence length="448" mass="49833">MYTYDSINSAIVWDRRTGTGKGVILSDSGDQRFGGVLDQISRVPTNGILMSLYIKQVSDFQVGLIPIDVDAFQQCTGRRNYYTKGLFDWEATLIHAYNYITEPYNIIPSDRHLFECHPNKLITKKTGQSDVQISIPTGCNLEISDYSFLRGIVSTECYDNPDTDLQTCLQHCDVGDPSREVSLNSQQFWVTQRSDPLESDSIKQLISKFGPILTHNATGDFRIYYGWKTEQLTVLTFQYLTRDPVSGALLMDDAPPSDITAITSYYIGTQEQPYTDCITSDLPQYPDMCICNPLYSPDQCFCSIEQEDLIGVPITRCDCIEDDARSDCSGSGQPIGPSDPSGKPFCTTDTLPTPDGCVCTSVQHPQGCICPQDLTDIPKEICACPTEKEMHDSDPRKDGICKCPDKGTDEYDADPRTRSKLACGARVSRIAYSVILMVVIIPALVLYM</sequence>
<dbReference type="Proteomes" id="UP000324800">
    <property type="component" value="Unassembled WGS sequence"/>
</dbReference>
<feature type="transmembrane region" description="Helical" evidence="1">
    <location>
        <begin position="430"/>
        <end position="447"/>
    </location>
</feature>
<organism evidence="2 3">
    <name type="scientific">Streblomastix strix</name>
    <dbReference type="NCBI Taxonomy" id="222440"/>
    <lineage>
        <taxon>Eukaryota</taxon>
        <taxon>Metamonada</taxon>
        <taxon>Preaxostyla</taxon>
        <taxon>Oxymonadida</taxon>
        <taxon>Streblomastigidae</taxon>
        <taxon>Streblomastix</taxon>
    </lineage>
</organism>
<dbReference type="AlphaFoldDB" id="A0A5J4VK34"/>
<keyword evidence="1" id="KW-0812">Transmembrane</keyword>
<reference evidence="2 3" key="1">
    <citation type="submission" date="2019-03" db="EMBL/GenBank/DDBJ databases">
        <title>Single cell metagenomics reveals metabolic interactions within the superorganism composed of flagellate Streblomastix strix and complex community of Bacteroidetes bacteria on its surface.</title>
        <authorList>
            <person name="Treitli S.C."/>
            <person name="Kolisko M."/>
            <person name="Husnik F."/>
            <person name="Keeling P."/>
            <person name="Hampl V."/>
        </authorList>
    </citation>
    <scope>NUCLEOTIDE SEQUENCE [LARGE SCALE GENOMIC DNA]</scope>
    <source>
        <strain evidence="2">ST1C</strain>
    </source>
</reference>
<evidence type="ECO:0000313" key="2">
    <source>
        <dbReference type="EMBL" id="KAA6382583.1"/>
    </source>
</evidence>
<evidence type="ECO:0000256" key="1">
    <source>
        <dbReference type="SAM" id="Phobius"/>
    </source>
</evidence>
<name>A0A5J4VK34_9EUKA</name>
<comment type="caution">
    <text evidence="2">The sequence shown here is derived from an EMBL/GenBank/DDBJ whole genome shotgun (WGS) entry which is preliminary data.</text>
</comment>
<keyword evidence="1" id="KW-0472">Membrane</keyword>
<dbReference type="EMBL" id="SNRW01006704">
    <property type="protein sequence ID" value="KAA6382583.1"/>
    <property type="molecule type" value="Genomic_DNA"/>
</dbReference>
<proteinExistence type="predicted"/>